<dbReference type="EMBL" id="JANHOG010002101">
    <property type="protein sequence ID" value="KAJ3527270.1"/>
    <property type="molecule type" value="Genomic_DNA"/>
</dbReference>
<organism evidence="1 2">
    <name type="scientific">Phlebia brevispora</name>
    <dbReference type="NCBI Taxonomy" id="194682"/>
    <lineage>
        <taxon>Eukaryota</taxon>
        <taxon>Fungi</taxon>
        <taxon>Dikarya</taxon>
        <taxon>Basidiomycota</taxon>
        <taxon>Agaricomycotina</taxon>
        <taxon>Agaricomycetes</taxon>
        <taxon>Polyporales</taxon>
        <taxon>Meruliaceae</taxon>
        <taxon>Phlebia</taxon>
    </lineage>
</organism>
<dbReference type="Proteomes" id="UP001148662">
    <property type="component" value="Unassembled WGS sequence"/>
</dbReference>
<keyword evidence="2" id="KW-1185">Reference proteome</keyword>
<evidence type="ECO:0000313" key="2">
    <source>
        <dbReference type="Proteomes" id="UP001148662"/>
    </source>
</evidence>
<evidence type="ECO:0000313" key="1">
    <source>
        <dbReference type="EMBL" id="KAJ3527270.1"/>
    </source>
</evidence>
<name>A0ACC1RX34_9APHY</name>
<protein>
    <submittedName>
        <fullName evidence="1">Uncharacterized protein</fullName>
    </submittedName>
</protein>
<gene>
    <name evidence="1" type="ORF">NM688_g8152</name>
</gene>
<proteinExistence type="predicted"/>
<reference evidence="1" key="1">
    <citation type="submission" date="2022-07" db="EMBL/GenBank/DDBJ databases">
        <title>Genome Sequence of Phlebia brevispora.</title>
        <authorList>
            <person name="Buettner E."/>
        </authorList>
    </citation>
    <scope>NUCLEOTIDE SEQUENCE</scope>
    <source>
        <strain evidence="1">MPL23</strain>
    </source>
</reference>
<accession>A0ACC1RX34</accession>
<sequence>MEDIEPFDLEKELQSSGYLLSPATQLAHSTGPVPSSQATTPSPRSFISTRDNPLLSKEMEHWFESTSPTHELEAFDSERAKYLSFPVEEVVRKDAFSTHGWESDSDNEVVQWYDKAGDLFWCGEILSWEVATYSERKMARSPSSLTYSSRRTNIEVEEDDILELDFESLLDLHSALFLDDSDAPIENDTKYCR</sequence>
<comment type="caution">
    <text evidence="1">The sequence shown here is derived from an EMBL/GenBank/DDBJ whole genome shotgun (WGS) entry which is preliminary data.</text>
</comment>